<reference evidence="6" key="1">
    <citation type="submission" date="2018-01" db="EMBL/GenBank/DDBJ databases">
        <authorList>
            <person name="Mao J.F."/>
        </authorList>
    </citation>
    <scope>NUCLEOTIDE SEQUENCE</scope>
    <source>
        <strain evidence="6">Huo1</strain>
        <tissue evidence="6">Leaf</tissue>
    </source>
</reference>
<dbReference type="InterPro" id="IPR050481">
    <property type="entry name" value="UDP-glycosyltransf_plant"/>
</dbReference>
<evidence type="ECO:0000256" key="4">
    <source>
        <dbReference type="RuleBase" id="RU362057"/>
    </source>
</evidence>
<dbReference type="PANTHER" id="PTHR48048:SF45">
    <property type="entry name" value="GLYCOSYLTRANSFERASE"/>
    <property type="match status" value="1"/>
</dbReference>
<keyword evidence="7" id="KW-1185">Reference proteome</keyword>
<feature type="region of interest" description="Disordered" evidence="5">
    <location>
        <begin position="78"/>
        <end position="109"/>
    </location>
</feature>
<evidence type="ECO:0000256" key="5">
    <source>
        <dbReference type="SAM" id="MobiDB-lite"/>
    </source>
</evidence>
<dbReference type="AlphaFoldDB" id="A0A8X8XV21"/>
<keyword evidence="3" id="KW-0328">Glycosyltransferase</keyword>
<protein>
    <recommendedName>
        <fullName evidence="4">Glycosyltransferase</fullName>
        <ecNumber evidence="4">2.4.1.-</ecNumber>
    </recommendedName>
</protein>
<comment type="caution">
    <text evidence="6">The sequence shown here is derived from an EMBL/GenBank/DDBJ whole genome shotgun (WGS) entry which is preliminary data.</text>
</comment>
<dbReference type="InterPro" id="IPR035595">
    <property type="entry name" value="UDP_glycos_trans_CS"/>
</dbReference>
<gene>
    <name evidence="6" type="ORF">SASPL_121821</name>
</gene>
<dbReference type="Gene3D" id="3.40.50.2000">
    <property type="entry name" value="Glycogen Phosphorylase B"/>
    <property type="match status" value="2"/>
</dbReference>
<evidence type="ECO:0000313" key="6">
    <source>
        <dbReference type="EMBL" id="KAG6419599.1"/>
    </source>
</evidence>
<dbReference type="PANTHER" id="PTHR48048">
    <property type="entry name" value="GLYCOSYLTRANSFERASE"/>
    <property type="match status" value="1"/>
</dbReference>
<evidence type="ECO:0000256" key="1">
    <source>
        <dbReference type="ARBA" id="ARBA00009995"/>
    </source>
</evidence>
<keyword evidence="2 3" id="KW-0808">Transferase</keyword>
<dbReference type="FunFam" id="3.40.50.2000:FF:000056">
    <property type="entry name" value="Glycosyltransferase"/>
    <property type="match status" value="1"/>
</dbReference>
<evidence type="ECO:0000256" key="2">
    <source>
        <dbReference type="ARBA" id="ARBA00022679"/>
    </source>
</evidence>
<evidence type="ECO:0000256" key="3">
    <source>
        <dbReference type="RuleBase" id="RU003718"/>
    </source>
</evidence>
<comment type="similarity">
    <text evidence="1 3">Belongs to the UDP-glycosyltransferase family.</text>
</comment>
<reference evidence="6" key="2">
    <citation type="submission" date="2020-08" db="EMBL/GenBank/DDBJ databases">
        <title>Plant Genome Project.</title>
        <authorList>
            <person name="Zhang R.-G."/>
        </authorList>
    </citation>
    <scope>NUCLEOTIDE SEQUENCE</scope>
    <source>
        <strain evidence="6">Huo1</strain>
        <tissue evidence="6">Leaf</tissue>
    </source>
</reference>
<dbReference type="SUPFAM" id="SSF53756">
    <property type="entry name" value="UDP-Glycosyltransferase/glycogen phosphorylase"/>
    <property type="match status" value="1"/>
</dbReference>
<organism evidence="6">
    <name type="scientific">Salvia splendens</name>
    <name type="common">Scarlet sage</name>
    <dbReference type="NCBI Taxonomy" id="180675"/>
    <lineage>
        <taxon>Eukaryota</taxon>
        <taxon>Viridiplantae</taxon>
        <taxon>Streptophyta</taxon>
        <taxon>Embryophyta</taxon>
        <taxon>Tracheophyta</taxon>
        <taxon>Spermatophyta</taxon>
        <taxon>Magnoliopsida</taxon>
        <taxon>eudicotyledons</taxon>
        <taxon>Gunneridae</taxon>
        <taxon>Pentapetalae</taxon>
        <taxon>asterids</taxon>
        <taxon>lamiids</taxon>
        <taxon>Lamiales</taxon>
        <taxon>Lamiaceae</taxon>
        <taxon>Nepetoideae</taxon>
        <taxon>Mentheae</taxon>
        <taxon>Salviinae</taxon>
        <taxon>Salvia</taxon>
        <taxon>Salvia subgen. Calosphace</taxon>
        <taxon>core Calosphace</taxon>
    </lineage>
</organism>
<accession>A0A8X8XV21</accession>
<dbReference type="EMBL" id="PNBA02000007">
    <property type="protein sequence ID" value="KAG6419599.1"/>
    <property type="molecule type" value="Genomic_DNA"/>
</dbReference>
<dbReference type="Pfam" id="PF00201">
    <property type="entry name" value="UDPGT"/>
    <property type="match status" value="1"/>
</dbReference>
<dbReference type="GO" id="GO:0035251">
    <property type="term" value="F:UDP-glucosyltransferase activity"/>
    <property type="evidence" value="ECO:0007669"/>
    <property type="project" value="InterPro"/>
</dbReference>
<dbReference type="InterPro" id="IPR002213">
    <property type="entry name" value="UDP_glucos_trans"/>
</dbReference>
<evidence type="ECO:0000313" key="7">
    <source>
        <dbReference type="Proteomes" id="UP000298416"/>
    </source>
</evidence>
<dbReference type="PROSITE" id="PS00375">
    <property type="entry name" value="UDPGT"/>
    <property type="match status" value="1"/>
</dbReference>
<dbReference type="EC" id="2.4.1.-" evidence="4"/>
<name>A0A8X8XV21_SALSN</name>
<sequence length="405" mass="45159">MEKFELIFIPSPGLSHLIATVEATKLLLDSDPRLSITVLTMQLPNDTAVDAYTANSSASPRLTFSALPTLPPAVESLHARAHRQPDHKHQKRNRPMPPRPPDRRNRARHVLPQIRRRRSGVRLSGLLFLHLRRLHVRIPEMDGVVVNTFHEFESYAIDSMAGKNPKIYPVGPILDLAGVSREDDVKRWLDDQPEKSVVFLCFGTNGSFSGEQVKEIALALENSNCRFLWSLRKPISVEGGKKMVAEYEDFGEALPEGFLERTKGVGRVVGWVGQVGVLSHRAVGGFVSHGGWNSTLESVWFGVPMATFPLYAEQQLNAFYLVKELGMAEMIRLDYKTAVRGEEEVEIVGAWEIEGAIRRLMTAEGDGVRGKVEEMGRKGRAVLEIGGSSYKAKVEFIEDVIRNVG</sequence>
<dbReference type="CDD" id="cd03784">
    <property type="entry name" value="GT1_Gtf-like"/>
    <property type="match status" value="1"/>
</dbReference>
<proteinExistence type="inferred from homology"/>
<feature type="compositionally biased region" description="Basic residues" evidence="5">
    <location>
        <begin position="79"/>
        <end position="94"/>
    </location>
</feature>
<dbReference type="Proteomes" id="UP000298416">
    <property type="component" value="Unassembled WGS sequence"/>
</dbReference>